<dbReference type="EMBL" id="UYJE01002022">
    <property type="protein sequence ID" value="VDI07151.1"/>
    <property type="molecule type" value="Genomic_DNA"/>
</dbReference>
<protein>
    <recommendedName>
        <fullName evidence="4">Asteroid domain-containing protein</fullName>
    </recommendedName>
</protein>
<sequence>MGVPSFIVLARKNPSFWEVCNFQDIKLVIDGNCLFHFLFKYLNIDTIGNFSEYAEKVEMFFRWLFYRKITPYVVFDGAYDVDDRKIETVKSRAQQRIKEPEKYTPILARITFTKILDKLKIQYITCDFDADRDIHKLANDLKCPVLSRDSDFFIFDLHHGYIPFDSLPFNSIFDGTDAHQFEIKVYVIENLWKKFPYLRRNMALLATVLGNDYLSQQSNVLQNAYLSDNFRLPNCKTEVTDLFELPCRPSEPYFITIRKVLYWLCRYNDSERGKKQLLYFCNRNRESEEMITRSIKAYTELDNYTSYNLRDLLQGREFDGLHWSVIPPHVPMWIIDSHRRGSIPGFVLNTLIHKRVFLLSQVEGTHELSSHECSLSIRKVLYALLLGTEQCVTEHDRYKISSRELERTGVICITGVLSDISLPKMSRELKIKILSAALCCPVPSDSVCGSLDQTRIFLMITAYWARIADPPINTNFLKSALIGFIFFSNQSKELEFMIMEVWNGKTLSQINPHTDGRKGSNRSKGDTILYSQHLRRNFRLKDLYSAVTDFAGRYVKTNLDYIPNIIHTFAQFQSCILHTTYLNQLLNCPLENVNPAFAFNGEFLHDMYYTLQETKEDIIGQCLASEKCHFEWFDKMLKFVQESVYICDSK</sequence>
<dbReference type="OrthoDB" id="6063510at2759"/>
<evidence type="ECO:0008006" key="4">
    <source>
        <dbReference type="Google" id="ProtNLM"/>
    </source>
</evidence>
<dbReference type="PANTHER" id="PTHR15665">
    <property type="entry name" value="ASTEROID PROTEIN"/>
    <property type="match status" value="1"/>
</dbReference>
<dbReference type="PANTHER" id="PTHR15665:SF1">
    <property type="entry name" value="PROTEIN ASTEROID HOMOLOG 1"/>
    <property type="match status" value="1"/>
</dbReference>
<accession>A0A8B6CPN7</accession>
<dbReference type="AlphaFoldDB" id="A0A8B6CPN7"/>
<evidence type="ECO:0000313" key="2">
    <source>
        <dbReference type="EMBL" id="VDI07151.1"/>
    </source>
</evidence>
<proteinExistence type="inferred from homology"/>
<evidence type="ECO:0000313" key="3">
    <source>
        <dbReference type="Proteomes" id="UP000596742"/>
    </source>
</evidence>
<organism evidence="2 3">
    <name type="scientific">Mytilus galloprovincialis</name>
    <name type="common">Mediterranean mussel</name>
    <dbReference type="NCBI Taxonomy" id="29158"/>
    <lineage>
        <taxon>Eukaryota</taxon>
        <taxon>Metazoa</taxon>
        <taxon>Spiralia</taxon>
        <taxon>Lophotrochozoa</taxon>
        <taxon>Mollusca</taxon>
        <taxon>Bivalvia</taxon>
        <taxon>Autobranchia</taxon>
        <taxon>Pteriomorphia</taxon>
        <taxon>Mytilida</taxon>
        <taxon>Mytiloidea</taxon>
        <taxon>Mytilidae</taxon>
        <taxon>Mytilinae</taxon>
        <taxon>Mytilus</taxon>
    </lineage>
</organism>
<comment type="similarity">
    <text evidence="1">Belongs to the asteroid family.</text>
</comment>
<dbReference type="Gene3D" id="3.40.50.1010">
    <property type="entry name" value="5'-nuclease"/>
    <property type="match status" value="1"/>
</dbReference>
<reference evidence="2" key="1">
    <citation type="submission" date="2018-11" db="EMBL/GenBank/DDBJ databases">
        <authorList>
            <person name="Alioto T."/>
            <person name="Alioto T."/>
        </authorList>
    </citation>
    <scope>NUCLEOTIDE SEQUENCE</scope>
</reference>
<evidence type="ECO:0000256" key="1">
    <source>
        <dbReference type="ARBA" id="ARBA00007398"/>
    </source>
</evidence>
<keyword evidence="3" id="KW-1185">Reference proteome</keyword>
<gene>
    <name evidence="2" type="ORF">MGAL_10B078787</name>
</gene>
<dbReference type="InterPro" id="IPR029060">
    <property type="entry name" value="PIN-like_dom_sf"/>
</dbReference>
<dbReference type="SUPFAM" id="SSF88723">
    <property type="entry name" value="PIN domain-like"/>
    <property type="match status" value="1"/>
</dbReference>
<dbReference type="InterPro" id="IPR026832">
    <property type="entry name" value="Asteroid"/>
</dbReference>
<name>A0A8B6CPN7_MYTGA</name>
<comment type="caution">
    <text evidence="2">The sequence shown here is derived from an EMBL/GenBank/DDBJ whole genome shotgun (WGS) entry which is preliminary data.</text>
</comment>
<dbReference type="Proteomes" id="UP000596742">
    <property type="component" value="Unassembled WGS sequence"/>
</dbReference>